<feature type="transmembrane region" description="Helical" evidence="7">
    <location>
        <begin position="341"/>
        <end position="362"/>
    </location>
</feature>
<evidence type="ECO:0000256" key="7">
    <source>
        <dbReference type="SAM" id="Phobius"/>
    </source>
</evidence>
<feature type="transmembrane region" description="Helical" evidence="7">
    <location>
        <begin position="227"/>
        <end position="248"/>
    </location>
</feature>
<feature type="transmembrane region" description="Helical" evidence="7">
    <location>
        <begin position="374"/>
        <end position="395"/>
    </location>
</feature>
<keyword evidence="10" id="KW-1185">Reference proteome</keyword>
<feature type="transmembrane region" description="Helical" evidence="7">
    <location>
        <begin position="407"/>
        <end position="430"/>
    </location>
</feature>
<evidence type="ECO:0000256" key="2">
    <source>
        <dbReference type="ARBA" id="ARBA00008066"/>
    </source>
</evidence>
<dbReference type="FunFam" id="1.20.1740.10:FF:000039">
    <property type="entry name" value="Neutral amino acid transporter (Eurofung)"/>
    <property type="match status" value="1"/>
</dbReference>
<gene>
    <name evidence="9" type="ORF">N7460_001573</name>
</gene>
<keyword evidence="3 7" id="KW-0812">Transmembrane</keyword>
<feature type="transmembrane region" description="Helical" evidence="7">
    <location>
        <begin position="126"/>
        <end position="149"/>
    </location>
</feature>
<comment type="subcellular location">
    <subcellularLocation>
        <location evidence="1">Membrane</location>
        <topology evidence="1">Multi-pass membrane protein</topology>
    </subcellularLocation>
</comment>
<evidence type="ECO:0000313" key="10">
    <source>
        <dbReference type="Proteomes" id="UP001219568"/>
    </source>
</evidence>
<name>A0AAD6II67_PENCN</name>
<evidence type="ECO:0000256" key="6">
    <source>
        <dbReference type="SAM" id="MobiDB-lite"/>
    </source>
</evidence>
<feature type="domain" description="Amino acid transporter transmembrane" evidence="8">
    <location>
        <begin position="79"/>
        <end position="430"/>
    </location>
</feature>
<reference evidence="9" key="2">
    <citation type="submission" date="2023-01" db="EMBL/GenBank/DDBJ databases">
        <authorList>
            <person name="Petersen C."/>
        </authorList>
    </citation>
    <scope>NUCLEOTIDE SEQUENCE</scope>
    <source>
        <strain evidence="9">IBT 15450</strain>
    </source>
</reference>
<evidence type="ECO:0000256" key="4">
    <source>
        <dbReference type="ARBA" id="ARBA00022989"/>
    </source>
</evidence>
<comment type="caution">
    <text evidence="9">The sequence shown here is derived from an EMBL/GenBank/DDBJ whole genome shotgun (WGS) entry which is preliminary data.</text>
</comment>
<sequence>MSDQDSYAVQGKAIDEPFQNDEKPFEANDLEPFGNEETAEVKYRTMKWWHCGMLMIAENVSVGILSPHLLWPPLEWSRVAAIMILFISALSWYTGYAIGQFKLRHPAIHSMGDAGELLMGRFGRELLGIGQLLLLIFLMASNILMFNILMNALTNHGTCTLVFGVVGLIICFLGALPRTMDKVYWMSVASFLSVLIATIITMITVGVESKGWVPNEVTTTVSFREGFLAVTNIIFAYLAHVAYFGFMSETEDPRTFNKSLAMLQIVDTVLYLVSALIIYHYVGPDVKSPAISSLSPLMRKIAWGMAIPTTILSGVVLGHVACKYIYVRMFRGSDNMHNRSFLSIGSWVAICLGVWVISWVVAESIPVFNDLLSLISALFGSWFSFGLPAIFWLHMNQGQYFKNWKKICLTIINVGILAIACAICGLGLWVSGVAIHEDSGTASWSCANTI</sequence>
<keyword evidence="4 7" id="KW-1133">Transmembrane helix</keyword>
<dbReference type="PANTHER" id="PTHR22950:SF668">
    <property type="entry name" value="AMINO ACID TRANSPORTER (EUROFUNG)"/>
    <property type="match status" value="1"/>
</dbReference>
<evidence type="ECO:0000259" key="8">
    <source>
        <dbReference type="Pfam" id="PF01490"/>
    </source>
</evidence>
<feature type="region of interest" description="Disordered" evidence="6">
    <location>
        <begin position="1"/>
        <end position="31"/>
    </location>
</feature>
<dbReference type="InterPro" id="IPR013057">
    <property type="entry name" value="AA_transpt_TM"/>
</dbReference>
<feature type="transmembrane region" description="Helical" evidence="7">
    <location>
        <begin position="260"/>
        <end position="281"/>
    </location>
</feature>
<organism evidence="9 10">
    <name type="scientific">Penicillium canescens</name>
    <dbReference type="NCBI Taxonomy" id="5083"/>
    <lineage>
        <taxon>Eukaryota</taxon>
        <taxon>Fungi</taxon>
        <taxon>Dikarya</taxon>
        <taxon>Ascomycota</taxon>
        <taxon>Pezizomycotina</taxon>
        <taxon>Eurotiomycetes</taxon>
        <taxon>Eurotiomycetidae</taxon>
        <taxon>Eurotiales</taxon>
        <taxon>Aspergillaceae</taxon>
        <taxon>Penicillium</taxon>
    </lineage>
</organism>
<evidence type="ECO:0000313" key="9">
    <source>
        <dbReference type="EMBL" id="KAJ6051039.1"/>
    </source>
</evidence>
<evidence type="ECO:0000256" key="5">
    <source>
        <dbReference type="ARBA" id="ARBA00023136"/>
    </source>
</evidence>
<reference evidence="9" key="1">
    <citation type="journal article" date="2023" name="IMA Fungus">
        <title>Comparative genomic study of the Penicillium genus elucidates a diverse pangenome and 15 lateral gene transfer events.</title>
        <authorList>
            <person name="Petersen C."/>
            <person name="Sorensen T."/>
            <person name="Nielsen M.R."/>
            <person name="Sondergaard T.E."/>
            <person name="Sorensen J.L."/>
            <person name="Fitzpatrick D.A."/>
            <person name="Frisvad J.C."/>
            <person name="Nielsen K.L."/>
        </authorList>
    </citation>
    <scope>NUCLEOTIDE SEQUENCE</scope>
    <source>
        <strain evidence="9">IBT 15450</strain>
    </source>
</reference>
<feature type="transmembrane region" description="Helical" evidence="7">
    <location>
        <begin position="155"/>
        <end position="176"/>
    </location>
</feature>
<feature type="transmembrane region" description="Helical" evidence="7">
    <location>
        <begin position="48"/>
        <end position="70"/>
    </location>
</feature>
<protein>
    <recommendedName>
        <fullName evidence="8">Amino acid transporter transmembrane domain-containing protein</fullName>
    </recommendedName>
</protein>
<dbReference type="AlphaFoldDB" id="A0AAD6II67"/>
<dbReference type="Pfam" id="PF01490">
    <property type="entry name" value="Aa_trans"/>
    <property type="match status" value="1"/>
</dbReference>
<feature type="transmembrane region" description="Helical" evidence="7">
    <location>
        <begin position="76"/>
        <end position="98"/>
    </location>
</feature>
<dbReference type="Proteomes" id="UP001219568">
    <property type="component" value="Unassembled WGS sequence"/>
</dbReference>
<feature type="transmembrane region" description="Helical" evidence="7">
    <location>
        <begin position="183"/>
        <end position="207"/>
    </location>
</feature>
<feature type="transmembrane region" description="Helical" evidence="7">
    <location>
        <begin position="301"/>
        <end position="320"/>
    </location>
</feature>
<dbReference type="GO" id="GO:0016020">
    <property type="term" value="C:membrane"/>
    <property type="evidence" value="ECO:0007669"/>
    <property type="project" value="UniProtKB-SubCell"/>
</dbReference>
<dbReference type="GO" id="GO:0015179">
    <property type="term" value="F:L-amino acid transmembrane transporter activity"/>
    <property type="evidence" value="ECO:0007669"/>
    <property type="project" value="TreeGrafter"/>
</dbReference>
<dbReference type="EMBL" id="JAQJZL010000002">
    <property type="protein sequence ID" value="KAJ6051039.1"/>
    <property type="molecule type" value="Genomic_DNA"/>
</dbReference>
<evidence type="ECO:0000256" key="1">
    <source>
        <dbReference type="ARBA" id="ARBA00004141"/>
    </source>
</evidence>
<comment type="similarity">
    <text evidence="2">Belongs to the amino acid/polyamine transporter 2 family.</text>
</comment>
<dbReference type="PANTHER" id="PTHR22950">
    <property type="entry name" value="AMINO ACID TRANSPORTER"/>
    <property type="match status" value="1"/>
</dbReference>
<evidence type="ECO:0000256" key="3">
    <source>
        <dbReference type="ARBA" id="ARBA00022692"/>
    </source>
</evidence>
<proteinExistence type="inferred from homology"/>
<keyword evidence="5 7" id="KW-0472">Membrane</keyword>
<accession>A0AAD6II67</accession>